<accession>A0A0F8ZTW0</accession>
<name>A0A0F8ZTW0_9ZZZZ</name>
<feature type="non-terminal residue" evidence="2">
    <location>
        <position position="202"/>
    </location>
</feature>
<evidence type="ECO:0000256" key="1">
    <source>
        <dbReference type="SAM" id="Phobius"/>
    </source>
</evidence>
<feature type="transmembrane region" description="Helical" evidence="1">
    <location>
        <begin position="108"/>
        <end position="134"/>
    </location>
</feature>
<comment type="caution">
    <text evidence="2">The sequence shown here is derived from an EMBL/GenBank/DDBJ whole genome shotgun (WGS) entry which is preliminary data.</text>
</comment>
<dbReference type="EMBL" id="LAZR01046122">
    <property type="protein sequence ID" value="KKK97273.1"/>
    <property type="molecule type" value="Genomic_DNA"/>
</dbReference>
<evidence type="ECO:0008006" key="3">
    <source>
        <dbReference type="Google" id="ProtNLM"/>
    </source>
</evidence>
<keyword evidence="1" id="KW-0472">Membrane</keyword>
<evidence type="ECO:0000313" key="2">
    <source>
        <dbReference type="EMBL" id="KKK97273.1"/>
    </source>
</evidence>
<sequence length="202" mass="21357">MGTELTCPECGSKFQATDKVLGQTVTCLSCGESFVASQGAEPEYVLADLAALTDGEATGDPSANLAEAAAAASARRPARRPPPASNLGDFVLDCLKSFYWGLRNIPNVVVMLIAYTMVAAVLVLGLALAGAFLVQTGAGRLLLLFFAVCVYGALGGYFLRYFLNVVSEGIEGDPDGTPPPQWNFAEQVILAFKWFALCLVYS</sequence>
<organism evidence="2">
    <name type="scientific">marine sediment metagenome</name>
    <dbReference type="NCBI Taxonomy" id="412755"/>
    <lineage>
        <taxon>unclassified sequences</taxon>
        <taxon>metagenomes</taxon>
        <taxon>ecological metagenomes</taxon>
    </lineage>
</organism>
<feature type="transmembrane region" description="Helical" evidence="1">
    <location>
        <begin position="141"/>
        <end position="162"/>
    </location>
</feature>
<gene>
    <name evidence="2" type="ORF">LCGC14_2654410</name>
</gene>
<keyword evidence="1" id="KW-1133">Transmembrane helix</keyword>
<protein>
    <recommendedName>
        <fullName evidence="3">Zinc finger/thioredoxin putative domain-containing protein</fullName>
    </recommendedName>
</protein>
<dbReference type="AlphaFoldDB" id="A0A0F8ZTW0"/>
<proteinExistence type="predicted"/>
<dbReference type="Gene3D" id="2.20.28.160">
    <property type="match status" value="1"/>
</dbReference>
<keyword evidence="1" id="KW-0812">Transmembrane</keyword>
<reference evidence="2" key="1">
    <citation type="journal article" date="2015" name="Nature">
        <title>Complex archaea that bridge the gap between prokaryotes and eukaryotes.</title>
        <authorList>
            <person name="Spang A."/>
            <person name="Saw J.H."/>
            <person name="Jorgensen S.L."/>
            <person name="Zaremba-Niedzwiedzka K."/>
            <person name="Martijn J."/>
            <person name="Lind A.E."/>
            <person name="van Eijk R."/>
            <person name="Schleper C."/>
            <person name="Guy L."/>
            <person name="Ettema T.J."/>
        </authorList>
    </citation>
    <scope>NUCLEOTIDE SEQUENCE</scope>
</reference>